<dbReference type="Pfam" id="PF04229">
    <property type="entry name" value="GrpB"/>
    <property type="match status" value="1"/>
</dbReference>
<dbReference type="EMBL" id="FWWU01000010">
    <property type="protein sequence ID" value="SMB97252.1"/>
    <property type="molecule type" value="Genomic_DNA"/>
</dbReference>
<dbReference type="SUPFAM" id="SSF81301">
    <property type="entry name" value="Nucleotidyltransferase"/>
    <property type="match status" value="1"/>
</dbReference>
<proteinExistence type="predicted"/>
<reference evidence="1 2" key="1">
    <citation type="submission" date="2017-04" db="EMBL/GenBank/DDBJ databases">
        <authorList>
            <person name="Afonso C.L."/>
            <person name="Miller P.J."/>
            <person name="Scott M.A."/>
            <person name="Spackman E."/>
            <person name="Goraichik I."/>
            <person name="Dimitrov K.M."/>
            <person name="Suarez D.L."/>
            <person name="Swayne D.E."/>
        </authorList>
    </citation>
    <scope>NUCLEOTIDE SEQUENCE [LARGE SCALE GENOMIC DNA]</scope>
    <source>
        <strain evidence="1 2">KR-140</strain>
    </source>
</reference>
<protein>
    <submittedName>
        <fullName evidence="1">GrpB domain, predicted nucleotidyltransferase, UPF0157 family</fullName>
    </submittedName>
</protein>
<dbReference type="PANTHER" id="PTHR34822:SF1">
    <property type="entry name" value="GRPB FAMILY PROTEIN"/>
    <property type="match status" value="1"/>
</dbReference>
<keyword evidence="2" id="KW-1185">Reference proteome</keyword>
<dbReference type="InterPro" id="IPR007344">
    <property type="entry name" value="GrpB/CoaE"/>
</dbReference>
<dbReference type="RefSeq" id="WP_245808588.1">
    <property type="nucleotide sequence ID" value="NZ_FWWU01000010.1"/>
</dbReference>
<evidence type="ECO:0000313" key="1">
    <source>
        <dbReference type="EMBL" id="SMB97252.1"/>
    </source>
</evidence>
<dbReference type="Gene3D" id="3.30.460.10">
    <property type="entry name" value="Beta Polymerase, domain 2"/>
    <property type="match status" value="1"/>
</dbReference>
<keyword evidence="1" id="KW-0808">Transferase</keyword>
<dbReference type="GO" id="GO:0016740">
    <property type="term" value="F:transferase activity"/>
    <property type="evidence" value="ECO:0007669"/>
    <property type="project" value="UniProtKB-KW"/>
</dbReference>
<accession>A0A1W1VV38</accession>
<dbReference type="PANTHER" id="PTHR34822">
    <property type="entry name" value="GRPB DOMAIN PROTEIN (AFU_ORTHOLOGUE AFUA_1G01530)"/>
    <property type="match status" value="1"/>
</dbReference>
<dbReference type="Proteomes" id="UP000192582">
    <property type="component" value="Unassembled WGS sequence"/>
</dbReference>
<organism evidence="1 2">
    <name type="scientific">Deinococcus hopiensis KR-140</name>
    <dbReference type="NCBI Taxonomy" id="695939"/>
    <lineage>
        <taxon>Bacteria</taxon>
        <taxon>Thermotogati</taxon>
        <taxon>Deinococcota</taxon>
        <taxon>Deinococci</taxon>
        <taxon>Deinococcales</taxon>
        <taxon>Deinococcaceae</taxon>
        <taxon>Deinococcus</taxon>
    </lineage>
</organism>
<name>A0A1W1VV38_9DEIO</name>
<dbReference type="AlphaFoldDB" id="A0A1W1VV38"/>
<sequence length="199" mass="22457">MEPERHELMPTDAPLSQAQVEAAFVGGMPKLTSKLQVVDYNPEWPQWYEREAARLRALLGERVRALDHVGSTSVPGLAAKPTIDVDLTLDDSADEAAYVPVLEAAGYRLTIREPEWHEHRLFKGPDTDINLHVWTVGSPEAQRHLIFRDWLRANETDRGAYGEHKKAVAEREYEYAFQYNNGKAALLREILARALAASV</sequence>
<dbReference type="InterPro" id="IPR043519">
    <property type="entry name" value="NT_sf"/>
</dbReference>
<gene>
    <name evidence="1" type="ORF">SAMN00790413_06452</name>
</gene>
<evidence type="ECO:0000313" key="2">
    <source>
        <dbReference type="Proteomes" id="UP000192582"/>
    </source>
</evidence>